<dbReference type="InterPro" id="IPR036864">
    <property type="entry name" value="Zn2-C6_fun-type_DNA-bd_sf"/>
</dbReference>
<feature type="region of interest" description="Disordered" evidence="1">
    <location>
        <begin position="251"/>
        <end position="322"/>
    </location>
</feature>
<comment type="caution">
    <text evidence="3">The sequence shown here is derived from an EMBL/GenBank/DDBJ whole genome shotgun (WGS) entry which is preliminary data.</text>
</comment>
<evidence type="ECO:0000256" key="1">
    <source>
        <dbReference type="SAM" id="MobiDB-lite"/>
    </source>
</evidence>
<sequence>MEFESGSLGIDNTPTRINCPPLDEYNHCILKNSNARIINEEMIPRILPEAKTAQALTTPNNNLICSSPLLLRSNIKRSPPVVCALPDDLAKSNEVFKHIYGSGSFTDSPIFRNSCIKLRMKQECHYGVTPCPANRDPGNISQTTGRKSNVSSVMSIESIMNPVSPKKDKKEVSVSPGRGVSEFQLLEKNCVPEKVAGKEKRHKTKPYDQYIVTIKLPGRVEADIESQSTTLKKSSHARKLPHVTTSKVVVIDASRKRDQAKQFHRTKKDPAGGRKSFERKKTDKRSAKRARHYVSDEEYKPSEEPTTSKKRGEYGRDGLKRKRRIVERSKNGCWTCRIRHKGCNEEQPKCGHCQRLNLPCDYSSIRPKYMSDHKLHAEKLIEIRHLTDKVKKRKPRQG</sequence>
<accession>A0A8X7NKB3</accession>
<feature type="compositionally biased region" description="Basic and acidic residues" evidence="1">
    <location>
        <begin position="293"/>
        <end position="318"/>
    </location>
</feature>
<feature type="compositionally biased region" description="Basic and acidic residues" evidence="1">
    <location>
        <begin position="268"/>
        <end position="285"/>
    </location>
</feature>
<name>A0A8X7NKB3_CANPA</name>
<protein>
    <submittedName>
        <fullName evidence="3">Fungal Zn(2)-Cys(6) binuclear cluster domain family protein</fullName>
    </submittedName>
</protein>
<feature type="domain" description="Zn(2)-C6 fungal-type" evidence="2">
    <location>
        <begin position="332"/>
        <end position="362"/>
    </location>
</feature>
<dbReference type="Proteomes" id="UP000590412">
    <property type="component" value="Unassembled WGS sequence"/>
</dbReference>
<evidence type="ECO:0000313" key="3">
    <source>
        <dbReference type="EMBL" id="KAF6046915.1"/>
    </source>
</evidence>
<dbReference type="AlphaFoldDB" id="A0A8X7NKB3"/>
<dbReference type="GO" id="GO:0008270">
    <property type="term" value="F:zinc ion binding"/>
    <property type="evidence" value="ECO:0007669"/>
    <property type="project" value="InterPro"/>
</dbReference>
<dbReference type="InterPro" id="IPR001138">
    <property type="entry name" value="Zn2Cys6_DnaBD"/>
</dbReference>
<dbReference type="SMART" id="SM00066">
    <property type="entry name" value="GAL4"/>
    <property type="match status" value="1"/>
</dbReference>
<dbReference type="Pfam" id="PF00172">
    <property type="entry name" value="Zn_clus"/>
    <property type="match status" value="1"/>
</dbReference>
<dbReference type="EMBL" id="JABWAB010000007">
    <property type="protein sequence ID" value="KAF6046915.1"/>
    <property type="molecule type" value="Genomic_DNA"/>
</dbReference>
<evidence type="ECO:0000259" key="2">
    <source>
        <dbReference type="PROSITE" id="PS50048"/>
    </source>
</evidence>
<gene>
    <name evidence="3" type="ORF">FOB60_004451</name>
</gene>
<dbReference type="CDD" id="cd00067">
    <property type="entry name" value="GAL4"/>
    <property type="match status" value="1"/>
</dbReference>
<dbReference type="PROSITE" id="PS50048">
    <property type="entry name" value="ZN2_CY6_FUNGAL_2"/>
    <property type="match status" value="1"/>
</dbReference>
<organism evidence="3 4">
    <name type="scientific">Candida parapsilosis</name>
    <name type="common">Yeast</name>
    <dbReference type="NCBI Taxonomy" id="5480"/>
    <lineage>
        <taxon>Eukaryota</taxon>
        <taxon>Fungi</taxon>
        <taxon>Dikarya</taxon>
        <taxon>Ascomycota</taxon>
        <taxon>Saccharomycotina</taxon>
        <taxon>Pichiomycetes</taxon>
        <taxon>Debaryomycetaceae</taxon>
        <taxon>Candida/Lodderomyces clade</taxon>
        <taxon>Candida</taxon>
    </lineage>
</organism>
<dbReference type="GO" id="GO:0000981">
    <property type="term" value="F:DNA-binding transcription factor activity, RNA polymerase II-specific"/>
    <property type="evidence" value="ECO:0007669"/>
    <property type="project" value="InterPro"/>
</dbReference>
<reference evidence="3" key="1">
    <citation type="submission" date="2020-03" db="EMBL/GenBank/DDBJ databases">
        <title>FDA dAtabase for Regulatory Grade micrObial Sequences (FDA-ARGOS): Supporting development and validation of Infectious Disease Dx tests.</title>
        <authorList>
            <person name="Campos J."/>
            <person name="Goldberg B."/>
            <person name="Tallon L."/>
            <person name="Sadzewicz L."/>
            <person name="Vavikolanu K."/>
            <person name="Mehta A."/>
            <person name="Aluvathingal J."/>
            <person name="Nadendla S."/>
            <person name="Nandy P."/>
            <person name="Geyer C."/>
            <person name="Yan Y."/>
            <person name="Sichtig H."/>
        </authorList>
    </citation>
    <scope>NUCLEOTIDE SEQUENCE [LARGE SCALE GENOMIC DNA]</scope>
    <source>
        <strain evidence="3">FDAARGOS_652</strain>
    </source>
</reference>
<dbReference type="Gene3D" id="4.10.240.10">
    <property type="entry name" value="Zn(2)-C6 fungal-type DNA-binding domain"/>
    <property type="match status" value="1"/>
</dbReference>
<dbReference type="SUPFAM" id="SSF57701">
    <property type="entry name" value="Zn2/Cys6 DNA-binding domain"/>
    <property type="match status" value="1"/>
</dbReference>
<evidence type="ECO:0000313" key="4">
    <source>
        <dbReference type="Proteomes" id="UP000590412"/>
    </source>
</evidence>
<proteinExistence type="predicted"/>
<dbReference type="PROSITE" id="PS00463">
    <property type="entry name" value="ZN2_CY6_FUNGAL_1"/>
    <property type="match status" value="1"/>
</dbReference>